<keyword evidence="2" id="KW-1185">Reference proteome</keyword>
<evidence type="ECO:0000313" key="2">
    <source>
        <dbReference type="Proteomes" id="UP001056120"/>
    </source>
</evidence>
<comment type="caution">
    <text evidence="1">The sequence shown here is derived from an EMBL/GenBank/DDBJ whole genome shotgun (WGS) entry which is preliminary data.</text>
</comment>
<organism evidence="1 2">
    <name type="scientific">Smallanthus sonchifolius</name>
    <dbReference type="NCBI Taxonomy" id="185202"/>
    <lineage>
        <taxon>Eukaryota</taxon>
        <taxon>Viridiplantae</taxon>
        <taxon>Streptophyta</taxon>
        <taxon>Embryophyta</taxon>
        <taxon>Tracheophyta</taxon>
        <taxon>Spermatophyta</taxon>
        <taxon>Magnoliopsida</taxon>
        <taxon>eudicotyledons</taxon>
        <taxon>Gunneridae</taxon>
        <taxon>Pentapetalae</taxon>
        <taxon>asterids</taxon>
        <taxon>campanulids</taxon>
        <taxon>Asterales</taxon>
        <taxon>Asteraceae</taxon>
        <taxon>Asteroideae</taxon>
        <taxon>Heliantheae alliance</taxon>
        <taxon>Millerieae</taxon>
        <taxon>Smallanthus</taxon>
    </lineage>
</organism>
<protein>
    <submittedName>
        <fullName evidence="1">Uncharacterized protein</fullName>
    </submittedName>
</protein>
<dbReference type="EMBL" id="CM042021">
    <property type="protein sequence ID" value="KAI3817385.1"/>
    <property type="molecule type" value="Genomic_DNA"/>
</dbReference>
<proteinExistence type="predicted"/>
<reference evidence="2" key="1">
    <citation type="journal article" date="2022" name="Mol. Ecol. Resour.">
        <title>The genomes of chicory, endive, great burdock and yacon provide insights into Asteraceae palaeo-polyploidization history and plant inulin production.</title>
        <authorList>
            <person name="Fan W."/>
            <person name="Wang S."/>
            <person name="Wang H."/>
            <person name="Wang A."/>
            <person name="Jiang F."/>
            <person name="Liu H."/>
            <person name="Zhao H."/>
            <person name="Xu D."/>
            <person name="Zhang Y."/>
        </authorList>
    </citation>
    <scope>NUCLEOTIDE SEQUENCE [LARGE SCALE GENOMIC DNA]</scope>
    <source>
        <strain evidence="2">cv. Yunnan</strain>
    </source>
</reference>
<name>A0ACB9JCU9_9ASTR</name>
<evidence type="ECO:0000313" key="1">
    <source>
        <dbReference type="EMBL" id="KAI3817385.1"/>
    </source>
</evidence>
<accession>A0ACB9JCU9</accession>
<gene>
    <name evidence="1" type="ORF">L1987_11175</name>
</gene>
<sequence>MDDTVNAKGIDEEYVNNNKVEGNAPIASSGDCSSEDDPIKHVTQVSKTSKKKMLMNVSNSISLCYIMPT</sequence>
<dbReference type="Proteomes" id="UP001056120">
    <property type="component" value="Linkage Group LG04"/>
</dbReference>
<reference evidence="1 2" key="2">
    <citation type="journal article" date="2022" name="Mol. Ecol. Resour.">
        <title>The genomes of chicory, endive, great burdock and yacon provide insights into Asteraceae paleo-polyploidization history and plant inulin production.</title>
        <authorList>
            <person name="Fan W."/>
            <person name="Wang S."/>
            <person name="Wang H."/>
            <person name="Wang A."/>
            <person name="Jiang F."/>
            <person name="Liu H."/>
            <person name="Zhao H."/>
            <person name="Xu D."/>
            <person name="Zhang Y."/>
        </authorList>
    </citation>
    <scope>NUCLEOTIDE SEQUENCE [LARGE SCALE GENOMIC DNA]</scope>
    <source>
        <strain evidence="2">cv. Yunnan</strain>
        <tissue evidence="1">Leaves</tissue>
    </source>
</reference>